<dbReference type="InterPro" id="IPR009030">
    <property type="entry name" value="Growth_fac_rcpt_cys_sf"/>
</dbReference>
<keyword evidence="1" id="KW-0812">Transmembrane</keyword>
<feature type="transmembrane region" description="Helical" evidence="1">
    <location>
        <begin position="1068"/>
        <end position="1090"/>
    </location>
</feature>
<keyword evidence="1" id="KW-1133">Transmembrane helix</keyword>
<evidence type="ECO:0000313" key="3">
    <source>
        <dbReference type="EMBL" id="EAR83358.2"/>
    </source>
</evidence>
<dbReference type="EMBL" id="GG662797">
    <property type="protein sequence ID" value="EAR83358.2"/>
    <property type="molecule type" value="Genomic_DNA"/>
</dbReference>
<dbReference type="SUPFAM" id="SSF57184">
    <property type="entry name" value="Growth factor receptor domain"/>
    <property type="match status" value="1"/>
</dbReference>
<dbReference type="KEGG" id="tet:TTHERM_00942800"/>
<sequence>MCQQCTLYSSEGCHSCGTTCKLCQASQISNCINCYETMQISGSQCICRNPQDQRNIFYQCSYDNYAVVQAIFDSKSPILTLEFGSNLVNINNLTCDQIFDSATYLLLGSNSSCEISQTQIVVSLSDDAIIMANYTLGFKSNFLQFQGYTKYIDTFYLVSVVQNLTTQPSVQVQFNDIENSCNDISFGVKSVLNDAKRSFFYLQWSFDPLQGLSDSTLQAINTIFQTTNQQQSQSLVINKYVLPPDISITVHLFYILKVNQNSTLTFKTLNQKTKQLIVQSLQSNYPPIYRYMNLKIFFSFFIQICDQSGPQITQEPLDIQIVSQVLPQLNQIQNEFNGEQIEVDIQPYSIPQNTALDLQVNMVLHSNNAISSSQTYLITPEQTKLLIQISGGSDDRLVDYKSKITLIGLARDYEIQDPNSPQGIQLSWTCQNQASSNGDNKCYDYLKRPFPPQLDTLKLIIKERTFNPYQSLKFFFMGQKDQRQANQSIILMFAELDIPPLLTVFDDPLQQEKVNINDNISVSLIYNTDISINLLTYAGTVLYNNVVVGLIKFDYFKVKLRLWDYFSDYQIDNPIIQVRFSVYSPQNVMPSLQIINFKINIPPQNCIFSVTPQTGLALQTLFIIQFTGCTTQNNPLLYQFFYYNQLSDYQQEIEVPQNILRRQIQDSSTSQSFATILPSGKPLMIGQAMDSNLAVFNSTIQLNIDPYQQDEQALINLINKAIITSSSKTTRNAIINLCIIGEEISKNNTLYNLPSINQSKITLIQEIINIANKLPNTSFLSTYSNKVIAMIQSSIATQQQQQSSSILNQINLVLNKQSQFTINSDNKLLNNNDIAQQNLVDSFKMLNSTTLNIDVNNQPQDLLSTQMNISDQIGNLINNITLPNQGQFQLKGNLISLSCEQVTQKNLQKYYYGQSQTVSNDSSIYSVVITNYTQNPFYKTDEFQNYVKAFQVNATSDFQISNNTVIKPVIQSSSNNSYLSQDKYIQMSFSNIKPSKYNLTCIQQQKSIWSSSSCTTFKYSQNGKYDCVCKDQKPTTIAEDLKSVLDNKNLQTAFNSDGLQNILHFDTFYEYVIFWILSFATLLQLGLCYFGKTMDSKIPGNSYKTLASVVQTPQLNNVNSQQPQAQQLQTEGDLLHNQILTNNGIFQTNLKITDSFKLKEQQEKNDNKSQTLSIHKISQTSLKNVDDHRMVEDIKTKNSSQKYDQNHEINIQSFQNKQQQVDGLKLKENEEQNDDKKSQFYSDRKISKLLFINLKKEQVDDNNQNQIQEITSKETSQNQNQVNDEEKIAISEEKQKQILQKSLFWRVLLFHKFFNIFLTHDKQLSRPLRFSIFYLRIIHSLSISTIFDQQYNQAQMVFVSVINSTLIIVSVLILESLYKFRKVGRIISTFLMIGLLALYYYVILAVISGQSASYSNGKIVQFFTLFGIDFLVVSTLMSIIFNQILFFKNKYPKNALFLKLFSLLKIQDILQNVFI</sequence>
<evidence type="ECO:0000256" key="1">
    <source>
        <dbReference type="SAM" id="Phobius"/>
    </source>
</evidence>
<gene>
    <name evidence="3" type="ORF">TTHERM_00942800</name>
</gene>
<dbReference type="PANTHER" id="PTHR15332:SF175">
    <property type="entry name" value="PROPROTEIN CONVERTASE SUBTILISIN_KEXIN TYPE 5-LIKE"/>
    <property type="match status" value="1"/>
</dbReference>
<dbReference type="GeneID" id="7837136"/>
<feature type="transmembrane region" description="Helical" evidence="1">
    <location>
        <begin position="1419"/>
        <end position="1441"/>
    </location>
</feature>
<feature type="transmembrane region" description="Helical" evidence="1">
    <location>
        <begin position="1386"/>
        <end position="1407"/>
    </location>
</feature>
<evidence type="ECO:0000259" key="2">
    <source>
        <dbReference type="Pfam" id="PF02010"/>
    </source>
</evidence>
<accession>Q22DK0</accession>
<protein>
    <submittedName>
        <fullName evidence="3">REJ domain protein</fullName>
    </submittedName>
</protein>
<feature type="domain" description="PKD/REJ-like" evidence="2">
    <location>
        <begin position="337"/>
        <end position="716"/>
    </location>
</feature>
<reference evidence="4" key="1">
    <citation type="journal article" date="2006" name="PLoS Biol.">
        <title>Macronuclear genome sequence of the ciliate Tetrahymena thermophila, a model eukaryote.</title>
        <authorList>
            <person name="Eisen J.A."/>
            <person name="Coyne R.S."/>
            <person name="Wu M."/>
            <person name="Wu D."/>
            <person name="Thiagarajan M."/>
            <person name="Wortman J.R."/>
            <person name="Badger J.H."/>
            <person name="Ren Q."/>
            <person name="Amedeo P."/>
            <person name="Jones K.M."/>
            <person name="Tallon L.J."/>
            <person name="Delcher A.L."/>
            <person name="Salzberg S.L."/>
            <person name="Silva J.C."/>
            <person name="Haas B.J."/>
            <person name="Majoros W.H."/>
            <person name="Farzad M."/>
            <person name="Carlton J.M."/>
            <person name="Smith R.K. Jr."/>
            <person name="Garg J."/>
            <person name="Pearlman R.E."/>
            <person name="Karrer K.M."/>
            <person name="Sun L."/>
            <person name="Manning G."/>
            <person name="Elde N.C."/>
            <person name="Turkewitz A.P."/>
            <person name="Asai D.J."/>
            <person name="Wilkes D.E."/>
            <person name="Wang Y."/>
            <person name="Cai H."/>
            <person name="Collins K."/>
            <person name="Stewart B.A."/>
            <person name="Lee S.R."/>
            <person name="Wilamowska K."/>
            <person name="Weinberg Z."/>
            <person name="Ruzzo W.L."/>
            <person name="Wloga D."/>
            <person name="Gaertig J."/>
            <person name="Frankel J."/>
            <person name="Tsao C.-C."/>
            <person name="Gorovsky M.A."/>
            <person name="Keeling P.J."/>
            <person name="Waller R.F."/>
            <person name="Patron N.J."/>
            <person name="Cherry J.M."/>
            <person name="Stover N.A."/>
            <person name="Krieger C.J."/>
            <person name="del Toro C."/>
            <person name="Ryder H.F."/>
            <person name="Williamson S.C."/>
            <person name="Barbeau R.A."/>
            <person name="Hamilton E.P."/>
            <person name="Orias E."/>
        </authorList>
    </citation>
    <scope>NUCLEOTIDE SEQUENCE [LARGE SCALE GENOMIC DNA]</scope>
    <source>
        <strain evidence="4">SB210</strain>
    </source>
</reference>
<dbReference type="HOGENOM" id="CLU_001625_2_0_1"/>
<dbReference type="InParanoid" id="Q22DK0"/>
<dbReference type="eggNOG" id="ENOG502SFP5">
    <property type="taxonomic scope" value="Eukaryota"/>
</dbReference>
<dbReference type="InterPro" id="IPR002859">
    <property type="entry name" value="PKD/REJ-like"/>
</dbReference>
<keyword evidence="1" id="KW-0472">Membrane</keyword>
<keyword evidence="4" id="KW-1185">Reference proteome</keyword>
<proteinExistence type="predicted"/>
<dbReference type="Proteomes" id="UP000009168">
    <property type="component" value="Unassembled WGS sequence"/>
</dbReference>
<dbReference type="PANTHER" id="PTHR15332">
    <property type="entry name" value="PROPROTEIN CONVERTASE SUBTILISIN_KEXIN TYPE 5-LIKE"/>
    <property type="match status" value="1"/>
</dbReference>
<organism evidence="3 4">
    <name type="scientific">Tetrahymena thermophila (strain SB210)</name>
    <dbReference type="NCBI Taxonomy" id="312017"/>
    <lineage>
        <taxon>Eukaryota</taxon>
        <taxon>Sar</taxon>
        <taxon>Alveolata</taxon>
        <taxon>Ciliophora</taxon>
        <taxon>Intramacronucleata</taxon>
        <taxon>Oligohymenophorea</taxon>
        <taxon>Hymenostomatida</taxon>
        <taxon>Tetrahymenina</taxon>
        <taxon>Tetrahymenidae</taxon>
        <taxon>Tetrahymena</taxon>
    </lineage>
</organism>
<dbReference type="RefSeq" id="XP_001031021.2">
    <property type="nucleotide sequence ID" value="XM_001031021.2"/>
</dbReference>
<feature type="transmembrane region" description="Helical" evidence="1">
    <location>
        <begin position="1353"/>
        <end position="1374"/>
    </location>
</feature>
<name>Q22DK0_TETTS</name>
<evidence type="ECO:0000313" key="4">
    <source>
        <dbReference type="Proteomes" id="UP000009168"/>
    </source>
</evidence>
<dbReference type="Pfam" id="PF02010">
    <property type="entry name" value="REJ"/>
    <property type="match status" value="1"/>
</dbReference>
<feature type="transmembrane region" description="Helical" evidence="1">
    <location>
        <begin position="1328"/>
        <end position="1347"/>
    </location>
</feature>